<dbReference type="GO" id="GO:0051537">
    <property type="term" value="F:2 iron, 2 sulfur cluster binding"/>
    <property type="evidence" value="ECO:0007669"/>
    <property type="project" value="UniProtKB-KW"/>
</dbReference>
<feature type="binding site" evidence="12 13">
    <location>
        <position position="173"/>
    </location>
    <ligand>
        <name>[2Fe-2S] cluster</name>
        <dbReference type="ChEBI" id="CHEBI:190135"/>
    </ligand>
</feature>
<dbReference type="SMART" id="SM00876">
    <property type="entry name" value="BATS"/>
    <property type="match status" value="1"/>
</dbReference>
<dbReference type="Proteomes" id="UP000002061">
    <property type="component" value="Chromosome"/>
</dbReference>
<comment type="similarity">
    <text evidence="2 12">Belongs to the radical SAM superfamily. Biotin synthase family.</text>
</comment>
<evidence type="ECO:0000256" key="3">
    <source>
        <dbReference type="ARBA" id="ARBA00012236"/>
    </source>
</evidence>
<dbReference type="PANTHER" id="PTHR22976:SF2">
    <property type="entry name" value="BIOTIN SYNTHASE, MITOCHONDRIAL"/>
    <property type="match status" value="1"/>
</dbReference>
<feature type="binding site" evidence="12 13">
    <location>
        <position position="47"/>
    </location>
    <ligand>
        <name>[4Fe-4S] cluster</name>
        <dbReference type="ChEBI" id="CHEBI:49883"/>
        <note>4Fe-4S-S-AdoMet</note>
    </ligand>
</feature>
<comment type="function">
    <text evidence="12">Catalyzes the conversion of dethiobiotin (DTB) to biotin by the insertion of a sulfur atom into dethiobiotin via a radical-based mechanism.</text>
</comment>
<evidence type="ECO:0000256" key="13">
    <source>
        <dbReference type="PIRSR" id="PIRSR001619-1"/>
    </source>
</evidence>
<name>D5VQA1_METIM</name>
<keyword evidence="6 12" id="KW-0949">S-adenosyl-L-methionine</keyword>
<dbReference type="GeneID" id="9131081"/>
<dbReference type="InterPro" id="IPR006638">
    <property type="entry name" value="Elp3/MiaA/NifB-like_rSAM"/>
</dbReference>
<dbReference type="SFLD" id="SFLDS00029">
    <property type="entry name" value="Radical_SAM"/>
    <property type="match status" value="1"/>
</dbReference>
<evidence type="ECO:0000313" key="16">
    <source>
        <dbReference type="Proteomes" id="UP000002061"/>
    </source>
</evidence>
<feature type="binding site" evidence="12 13">
    <location>
        <position position="114"/>
    </location>
    <ligand>
        <name>[2Fe-2S] cluster</name>
        <dbReference type="ChEBI" id="CHEBI:190135"/>
    </ligand>
</feature>
<dbReference type="KEGG" id="mif:Metin_0082"/>
<dbReference type="EC" id="2.8.1.6" evidence="3 12"/>
<dbReference type="InterPro" id="IPR058240">
    <property type="entry name" value="rSAM_sf"/>
</dbReference>
<dbReference type="InterPro" id="IPR024177">
    <property type="entry name" value="Biotin_synthase"/>
</dbReference>
<comment type="cofactor">
    <cofactor evidence="12">
        <name>[2Fe-2S] cluster</name>
        <dbReference type="ChEBI" id="CHEBI:190135"/>
    </cofactor>
    <text evidence="12">Binds 1 [2Fe-2S] cluster. The cluster is coordinated with 3 cysteines and 1 arginine.</text>
</comment>
<dbReference type="UniPathway" id="UPA00078">
    <property type="reaction ID" value="UER00162"/>
</dbReference>
<dbReference type="SMART" id="SM00729">
    <property type="entry name" value="Elp3"/>
    <property type="match status" value="1"/>
</dbReference>
<evidence type="ECO:0000256" key="6">
    <source>
        <dbReference type="ARBA" id="ARBA00022691"/>
    </source>
</evidence>
<gene>
    <name evidence="12" type="primary">bioB</name>
    <name evidence="15" type="ordered locus">Metin_0082</name>
</gene>
<accession>D5VQA1</accession>
<dbReference type="GO" id="GO:0004076">
    <property type="term" value="F:biotin synthase activity"/>
    <property type="evidence" value="ECO:0007669"/>
    <property type="project" value="UniProtKB-UniRule"/>
</dbReference>
<dbReference type="FunFam" id="3.20.20.70:FF:000605">
    <property type="match status" value="1"/>
</dbReference>
<dbReference type="STRING" id="573063.Metin_0082"/>
<dbReference type="EMBL" id="CP002009">
    <property type="protein sequence ID" value="ADG12754.1"/>
    <property type="molecule type" value="Genomic_DNA"/>
</dbReference>
<dbReference type="SFLD" id="SFLDG01278">
    <property type="entry name" value="biotin_synthase_like"/>
    <property type="match status" value="1"/>
</dbReference>
<dbReference type="CDD" id="cd01335">
    <property type="entry name" value="Radical_SAM"/>
    <property type="match status" value="1"/>
</dbReference>
<keyword evidence="5 12" id="KW-0808">Transferase</keyword>
<evidence type="ECO:0000256" key="1">
    <source>
        <dbReference type="ARBA" id="ARBA00004942"/>
    </source>
</evidence>
<evidence type="ECO:0000256" key="7">
    <source>
        <dbReference type="ARBA" id="ARBA00022714"/>
    </source>
</evidence>
<evidence type="ECO:0000256" key="2">
    <source>
        <dbReference type="ARBA" id="ARBA00010765"/>
    </source>
</evidence>
<comment type="catalytic activity">
    <reaction evidence="12">
        <text>(4R,5S)-dethiobiotin + (sulfur carrier)-SH + 2 reduced [2Fe-2S]-[ferredoxin] + 2 S-adenosyl-L-methionine = (sulfur carrier)-H + biotin + 2 5'-deoxyadenosine + 2 L-methionine + 2 oxidized [2Fe-2S]-[ferredoxin]</text>
        <dbReference type="Rhea" id="RHEA:22060"/>
        <dbReference type="Rhea" id="RHEA-COMP:10000"/>
        <dbReference type="Rhea" id="RHEA-COMP:10001"/>
        <dbReference type="Rhea" id="RHEA-COMP:14737"/>
        <dbReference type="Rhea" id="RHEA-COMP:14739"/>
        <dbReference type="ChEBI" id="CHEBI:17319"/>
        <dbReference type="ChEBI" id="CHEBI:29917"/>
        <dbReference type="ChEBI" id="CHEBI:33737"/>
        <dbReference type="ChEBI" id="CHEBI:33738"/>
        <dbReference type="ChEBI" id="CHEBI:57586"/>
        <dbReference type="ChEBI" id="CHEBI:57844"/>
        <dbReference type="ChEBI" id="CHEBI:59789"/>
        <dbReference type="ChEBI" id="CHEBI:64428"/>
        <dbReference type="ChEBI" id="CHEBI:149473"/>
        <dbReference type="EC" id="2.8.1.6"/>
    </reaction>
</comment>
<dbReference type="OrthoDB" id="9264at2157"/>
<dbReference type="InterPro" id="IPR010722">
    <property type="entry name" value="BATS_dom"/>
</dbReference>
<feature type="domain" description="Radical SAM core" evidence="14">
    <location>
        <begin position="25"/>
        <end position="254"/>
    </location>
</feature>
<feature type="binding site" evidence="12 13">
    <location>
        <position position="249"/>
    </location>
    <ligand>
        <name>[2Fe-2S] cluster</name>
        <dbReference type="ChEBI" id="CHEBI:190135"/>
    </ligand>
</feature>
<dbReference type="eggNOG" id="arCOG00658">
    <property type="taxonomic scope" value="Archaea"/>
</dbReference>
<dbReference type="AlphaFoldDB" id="D5VQA1"/>
<dbReference type="HOGENOM" id="CLU_033172_2_1_2"/>
<dbReference type="InterPro" id="IPR013785">
    <property type="entry name" value="Aldolase_TIM"/>
</dbReference>
<dbReference type="GO" id="GO:0005506">
    <property type="term" value="F:iron ion binding"/>
    <property type="evidence" value="ECO:0007669"/>
    <property type="project" value="UniProtKB-UniRule"/>
</dbReference>
<comment type="caution">
    <text evidence="12">Lacks conserved residue(s) required for the propagation of feature annotation.</text>
</comment>
<evidence type="ECO:0000259" key="14">
    <source>
        <dbReference type="PROSITE" id="PS51918"/>
    </source>
</evidence>
<dbReference type="Pfam" id="PF06968">
    <property type="entry name" value="BATS"/>
    <property type="match status" value="1"/>
</dbReference>
<keyword evidence="8 12" id="KW-0479">Metal-binding</keyword>
<evidence type="ECO:0000256" key="5">
    <source>
        <dbReference type="ARBA" id="ARBA00022679"/>
    </source>
</evidence>
<evidence type="ECO:0000256" key="8">
    <source>
        <dbReference type="ARBA" id="ARBA00022723"/>
    </source>
</evidence>
<keyword evidence="10 12" id="KW-0408">Iron</keyword>
<comment type="subunit">
    <text evidence="12">Homodimer.</text>
</comment>
<keyword evidence="7 12" id="KW-0001">2Fe-2S</keyword>
<keyword evidence="9 12" id="KW-0093">Biotin biosynthesis</keyword>
<dbReference type="Pfam" id="PF04055">
    <property type="entry name" value="Radical_SAM"/>
    <property type="match status" value="1"/>
</dbReference>
<dbReference type="PROSITE" id="PS51918">
    <property type="entry name" value="RADICAL_SAM"/>
    <property type="match status" value="1"/>
</dbReference>
<proteinExistence type="inferred from homology"/>
<evidence type="ECO:0000256" key="4">
    <source>
        <dbReference type="ARBA" id="ARBA00022485"/>
    </source>
</evidence>
<dbReference type="SUPFAM" id="SSF102114">
    <property type="entry name" value="Radical SAM enzymes"/>
    <property type="match status" value="1"/>
</dbReference>
<reference evidence="15" key="1">
    <citation type="submission" date="2010-04" db="EMBL/GenBank/DDBJ databases">
        <title>Complete sequence of Methanocaldococcus infernus ME.</title>
        <authorList>
            <consortium name="US DOE Joint Genome Institute"/>
            <person name="Lucas S."/>
            <person name="Copeland A."/>
            <person name="Lapidus A."/>
            <person name="Cheng J.-F."/>
            <person name="Bruce D."/>
            <person name="Goodwin L."/>
            <person name="Pitluck S."/>
            <person name="Munk A.C."/>
            <person name="Detter J.C."/>
            <person name="Han C."/>
            <person name="Tapia R."/>
            <person name="Land M."/>
            <person name="Hauser L."/>
            <person name="Kyrpides N."/>
            <person name="Mikhailova N."/>
            <person name="Sieprawska-Lupa M."/>
            <person name="Whitman W.B."/>
            <person name="Woyke T."/>
        </authorList>
    </citation>
    <scope>NUCLEOTIDE SEQUENCE [LARGE SCALE GENOMIC DNA]</scope>
    <source>
        <strain evidence="15">ME</strain>
    </source>
</reference>
<evidence type="ECO:0000313" key="15">
    <source>
        <dbReference type="EMBL" id="ADG12754.1"/>
    </source>
</evidence>
<dbReference type="GO" id="GO:0051539">
    <property type="term" value="F:4 iron, 4 sulfur cluster binding"/>
    <property type="evidence" value="ECO:0007669"/>
    <property type="project" value="UniProtKB-KW"/>
</dbReference>
<dbReference type="InterPro" id="IPR002684">
    <property type="entry name" value="Biotin_synth/BioAB"/>
</dbReference>
<evidence type="ECO:0000256" key="9">
    <source>
        <dbReference type="ARBA" id="ARBA00022756"/>
    </source>
</evidence>
<dbReference type="GO" id="GO:0009102">
    <property type="term" value="P:biotin biosynthetic process"/>
    <property type="evidence" value="ECO:0007669"/>
    <property type="project" value="UniProtKB-UniRule"/>
</dbReference>
<organism evidence="15 16">
    <name type="scientific">Methanocaldococcus infernus (strain DSM 11812 / JCM 15783 / ME)</name>
    <dbReference type="NCBI Taxonomy" id="573063"/>
    <lineage>
        <taxon>Archaea</taxon>
        <taxon>Methanobacteriati</taxon>
        <taxon>Methanobacteriota</taxon>
        <taxon>Methanomada group</taxon>
        <taxon>Methanococci</taxon>
        <taxon>Methanococcales</taxon>
        <taxon>Methanocaldococcaceae</taxon>
        <taxon>Methanocaldococcus</taxon>
    </lineage>
</organism>
<keyword evidence="11 12" id="KW-0411">Iron-sulfur</keyword>
<comment type="pathway">
    <text evidence="1 12">Cofactor biosynthesis; biotin biosynthesis; biotin from 7,8-diaminononanoate: step 2/2.</text>
</comment>
<keyword evidence="16" id="KW-1185">Reference proteome</keyword>
<comment type="cofactor">
    <cofactor evidence="12 13">
        <name>[4Fe-4S] cluster</name>
        <dbReference type="ChEBI" id="CHEBI:49883"/>
    </cofactor>
    <text evidence="12 13">Binds 1 [4Fe-4S] cluster. The cluster is coordinated with 3 cysteines and an exchangeable S-adenosyl-L-methionine.</text>
</comment>
<feature type="binding site" evidence="12 13">
    <location>
        <position position="50"/>
    </location>
    <ligand>
        <name>[4Fe-4S] cluster</name>
        <dbReference type="ChEBI" id="CHEBI:49883"/>
        <note>4Fe-4S-S-AdoMet</note>
    </ligand>
</feature>
<protein>
    <recommendedName>
        <fullName evidence="3 12">Biotin synthase</fullName>
        <ecNumber evidence="3 12">2.8.1.6</ecNumber>
    </recommendedName>
</protein>
<feature type="binding site" evidence="12 13">
    <location>
        <position position="43"/>
    </location>
    <ligand>
        <name>[4Fe-4S] cluster</name>
        <dbReference type="ChEBI" id="CHEBI:49883"/>
        <note>4Fe-4S-S-AdoMet</note>
    </ligand>
</feature>
<evidence type="ECO:0000256" key="11">
    <source>
        <dbReference type="ARBA" id="ARBA00023014"/>
    </source>
</evidence>
<dbReference type="SFLD" id="SFLDG01060">
    <property type="entry name" value="BATS_domain_containing"/>
    <property type="match status" value="1"/>
</dbReference>
<keyword evidence="4 12" id="KW-0004">4Fe-4S</keyword>
<dbReference type="HAMAP" id="MF_01694">
    <property type="entry name" value="BioB"/>
    <property type="match status" value="1"/>
</dbReference>
<evidence type="ECO:0000256" key="10">
    <source>
        <dbReference type="ARBA" id="ARBA00023004"/>
    </source>
</evidence>
<dbReference type="InterPro" id="IPR007197">
    <property type="entry name" value="rSAM"/>
</dbReference>
<dbReference type="Gene3D" id="3.20.20.70">
    <property type="entry name" value="Aldolase class I"/>
    <property type="match status" value="1"/>
</dbReference>
<sequence length="299" mass="34394">MDFEKALELYENSSAIELLYEALKFRKKDISLCSIINAKSGKCKEDCIFCSQSIYHKTNIQVYPFLPKEEILEKINHLSKFSDRVGIVVSGKKIEDEEFEKLLEVLEEVDTKVCCSLGLIEREKLKELKKFDVRIHCNIETNREYFKNICSTHSYEDKIRVIKEAKKLGLEVCSGGIFGLGESYRDRIKMALELKELKVDSVPINIIHPIEGTKIYNLIKEGKVKRLEIDEILKSIAIFKIILKDAEIRIAGGRKFLKEFQALALMALDGVMIGNYLTTEGRDIKEDLEMINNFLKIIS</sequence>
<evidence type="ECO:0000256" key="12">
    <source>
        <dbReference type="HAMAP-Rule" id="MF_01694"/>
    </source>
</evidence>
<dbReference type="RefSeq" id="WP_013099500.1">
    <property type="nucleotide sequence ID" value="NC_014122.1"/>
</dbReference>
<dbReference type="PANTHER" id="PTHR22976">
    <property type="entry name" value="BIOTIN SYNTHASE"/>
    <property type="match status" value="1"/>
</dbReference>
<dbReference type="PIRSF" id="PIRSF001619">
    <property type="entry name" value="Biotin_synth"/>
    <property type="match status" value="1"/>
</dbReference>
<comment type="cofactor">
    <cofactor evidence="13">
        <name>[2Fe-2S] cluster</name>
        <dbReference type="ChEBI" id="CHEBI:190135"/>
    </cofactor>
    <text evidence="13">Binds 1 [2Fe-2S] cluster. The cluster is coordinated with 3 cysteines and 1 arginine.</text>
</comment>
<dbReference type="NCBIfam" id="TIGR00433">
    <property type="entry name" value="bioB"/>
    <property type="match status" value="1"/>
</dbReference>